<name>J9GFC3_9ZZZZ</name>
<dbReference type="EMBL" id="AMCI01003335">
    <property type="protein sequence ID" value="EJX00523.1"/>
    <property type="molecule type" value="Genomic_DNA"/>
</dbReference>
<evidence type="ECO:0000313" key="1">
    <source>
        <dbReference type="EMBL" id="EJX00523.1"/>
    </source>
</evidence>
<comment type="caution">
    <text evidence="1">The sequence shown here is derived from an EMBL/GenBank/DDBJ whole genome shotgun (WGS) entry which is preliminary data.</text>
</comment>
<dbReference type="AlphaFoldDB" id="J9GFC3"/>
<proteinExistence type="predicted"/>
<evidence type="ECO:0008006" key="2">
    <source>
        <dbReference type="Google" id="ProtNLM"/>
    </source>
</evidence>
<protein>
    <recommendedName>
        <fullName evidence="2">Transposase</fullName>
    </recommendedName>
</protein>
<accession>J9GFC3</accession>
<gene>
    <name evidence="1" type="ORF">EVA_11373</name>
</gene>
<organism evidence="1">
    <name type="scientific">gut metagenome</name>
    <dbReference type="NCBI Taxonomy" id="749906"/>
    <lineage>
        <taxon>unclassified sequences</taxon>
        <taxon>metagenomes</taxon>
        <taxon>organismal metagenomes</taxon>
    </lineage>
</organism>
<sequence length="45" mass="5409">MKDALVILCYMTFQMDVCHKYSKGMLEKKMREISMGRVKKSFFVR</sequence>
<reference evidence="1" key="1">
    <citation type="journal article" date="2012" name="PLoS ONE">
        <title>Gene sets for utilization of primary and secondary nutrition supplies in the distal gut of endangered iberian lynx.</title>
        <authorList>
            <person name="Alcaide M."/>
            <person name="Messina E."/>
            <person name="Richter M."/>
            <person name="Bargiela R."/>
            <person name="Peplies J."/>
            <person name="Huws S.A."/>
            <person name="Newbold C.J."/>
            <person name="Golyshin P.N."/>
            <person name="Simon M.A."/>
            <person name="Lopez G."/>
            <person name="Yakimov M.M."/>
            <person name="Ferrer M."/>
        </authorList>
    </citation>
    <scope>NUCLEOTIDE SEQUENCE</scope>
</reference>